<dbReference type="Pfam" id="PF01433">
    <property type="entry name" value="Peptidase_M1"/>
    <property type="match status" value="1"/>
</dbReference>
<dbReference type="InterPro" id="IPR050344">
    <property type="entry name" value="Peptidase_M1_aminopeptidases"/>
</dbReference>
<evidence type="ECO:0000256" key="11">
    <source>
        <dbReference type="ARBA" id="ARBA00023049"/>
    </source>
</evidence>
<evidence type="ECO:0000256" key="5">
    <source>
        <dbReference type="ARBA" id="ARBA00015611"/>
    </source>
</evidence>
<keyword evidence="8" id="KW-0479">Metal-binding</keyword>
<dbReference type="InterPro" id="IPR026444">
    <property type="entry name" value="Secre_tail"/>
</dbReference>
<dbReference type="GO" id="GO:0043171">
    <property type="term" value="P:peptide catabolic process"/>
    <property type="evidence" value="ECO:0007669"/>
    <property type="project" value="TreeGrafter"/>
</dbReference>
<dbReference type="GO" id="GO:0005615">
    <property type="term" value="C:extracellular space"/>
    <property type="evidence" value="ECO:0007669"/>
    <property type="project" value="TreeGrafter"/>
</dbReference>
<keyword evidence="9" id="KW-0378">Hydrolase</keyword>
<dbReference type="GO" id="GO:0042277">
    <property type="term" value="F:peptide binding"/>
    <property type="evidence" value="ECO:0007669"/>
    <property type="project" value="TreeGrafter"/>
</dbReference>
<evidence type="ECO:0000256" key="1">
    <source>
        <dbReference type="ARBA" id="ARBA00000098"/>
    </source>
</evidence>
<name>A0A927BCL1_9BACT</name>
<comment type="similarity">
    <text evidence="3">Belongs to the peptidase M1 family.</text>
</comment>
<feature type="domain" description="Peptidase M1 membrane alanine aminopeptidase" evidence="12">
    <location>
        <begin position="365"/>
        <end position="507"/>
    </location>
</feature>
<dbReference type="GO" id="GO:0005737">
    <property type="term" value="C:cytoplasm"/>
    <property type="evidence" value="ECO:0007669"/>
    <property type="project" value="TreeGrafter"/>
</dbReference>
<dbReference type="InterPro" id="IPR001930">
    <property type="entry name" value="Peptidase_M1"/>
</dbReference>
<organism evidence="13 14">
    <name type="scientific">Hymenobacter montanus</name>
    <dbReference type="NCBI Taxonomy" id="2771359"/>
    <lineage>
        <taxon>Bacteria</taxon>
        <taxon>Pseudomonadati</taxon>
        <taxon>Bacteroidota</taxon>
        <taxon>Cytophagia</taxon>
        <taxon>Cytophagales</taxon>
        <taxon>Hymenobacteraceae</taxon>
        <taxon>Hymenobacter</taxon>
    </lineage>
</organism>
<evidence type="ECO:0000256" key="9">
    <source>
        <dbReference type="ARBA" id="ARBA00022801"/>
    </source>
</evidence>
<comment type="cofactor">
    <cofactor evidence="2">
        <name>Zn(2+)</name>
        <dbReference type="ChEBI" id="CHEBI:29105"/>
    </cofactor>
</comment>
<evidence type="ECO:0000256" key="2">
    <source>
        <dbReference type="ARBA" id="ARBA00001947"/>
    </source>
</evidence>
<keyword evidence="6" id="KW-0031">Aminopeptidase</keyword>
<dbReference type="GO" id="GO:0008270">
    <property type="term" value="F:zinc ion binding"/>
    <property type="evidence" value="ECO:0007669"/>
    <property type="project" value="InterPro"/>
</dbReference>
<evidence type="ECO:0000256" key="4">
    <source>
        <dbReference type="ARBA" id="ARBA00012564"/>
    </source>
</evidence>
<evidence type="ECO:0000313" key="13">
    <source>
        <dbReference type="EMBL" id="MBD2768322.1"/>
    </source>
</evidence>
<keyword evidence="7" id="KW-0645">Protease</keyword>
<gene>
    <name evidence="13" type="ORF">IC235_10495</name>
</gene>
<dbReference type="GO" id="GO:0006508">
    <property type="term" value="P:proteolysis"/>
    <property type="evidence" value="ECO:0007669"/>
    <property type="project" value="UniProtKB-KW"/>
</dbReference>
<dbReference type="RefSeq" id="WP_191005142.1">
    <property type="nucleotide sequence ID" value="NZ_JACXAD010000010.1"/>
</dbReference>
<reference evidence="13" key="1">
    <citation type="submission" date="2020-09" db="EMBL/GenBank/DDBJ databases">
        <authorList>
            <person name="Kim M.K."/>
        </authorList>
    </citation>
    <scope>NUCLEOTIDE SEQUENCE</scope>
    <source>
        <strain evidence="13">BT664</strain>
    </source>
</reference>
<evidence type="ECO:0000256" key="10">
    <source>
        <dbReference type="ARBA" id="ARBA00022833"/>
    </source>
</evidence>
<dbReference type="NCBIfam" id="TIGR04183">
    <property type="entry name" value="Por_Secre_tail"/>
    <property type="match status" value="1"/>
</dbReference>
<keyword evidence="11" id="KW-0482">Metalloprotease</keyword>
<dbReference type="Proteomes" id="UP000612233">
    <property type="component" value="Unassembled WGS sequence"/>
</dbReference>
<dbReference type="SUPFAM" id="SSF63737">
    <property type="entry name" value="Leukotriene A4 hydrolase N-terminal domain"/>
    <property type="match status" value="1"/>
</dbReference>
<dbReference type="PANTHER" id="PTHR11533:SF174">
    <property type="entry name" value="PUROMYCIN-SENSITIVE AMINOPEPTIDASE-RELATED"/>
    <property type="match status" value="1"/>
</dbReference>
<dbReference type="EMBL" id="JACXAD010000010">
    <property type="protein sequence ID" value="MBD2768322.1"/>
    <property type="molecule type" value="Genomic_DNA"/>
</dbReference>
<dbReference type="GO" id="GO:0070006">
    <property type="term" value="F:metalloaminopeptidase activity"/>
    <property type="evidence" value="ECO:0007669"/>
    <property type="project" value="TreeGrafter"/>
</dbReference>
<dbReference type="GO" id="GO:0016285">
    <property type="term" value="F:alanyl aminopeptidase activity"/>
    <property type="evidence" value="ECO:0007669"/>
    <property type="project" value="UniProtKB-EC"/>
</dbReference>
<dbReference type="SUPFAM" id="SSF55486">
    <property type="entry name" value="Metalloproteases ('zincins'), catalytic domain"/>
    <property type="match status" value="1"/>
</dbReference>
<dbReference type="AlphaFoldDB" id="A0A927BCL1"/>
<sequence>MRPLIYVFAVSVLAALPFRPRAQEPLRAAYVPQLSEEAPDGGRACAAARVPSAPREATASVPHRRKMERYDVKYYKLDVALENNSLNVAGSVWMRVRVKGEDLDSLAFELYQAPVGSPDGTATLLIDSVVVNGRRSPGIRRAGPDATARLAQPAPANSLADARIYYHGTAPSGSSAAIGNGLNNRSQVHLDTYSGAPSFPYNITWSLSEPFSAHEWFPCKQVLTDKADSSDVWVTTTLPNKVGSNGVLVRTVPLPGNKVRYEWKSRHPIDYYLISVAIAPYVEYINYANPAGGPSIPIVNYVYNQAYLDYWKSRIDLTPGMIENFSALVGRYPFADEKYGYSMAPIFGGMEHQTMTTQDGFSPLLTAHELFHQWFGDNVTCASWADIWLNEGFASYGEYLYLQSSGSPADARGWMNSAHQAAQTDAGSIYVSDTTNTRRIFSYSLTYKKGAAVVHMLRYLLNDDTKFFRALRTYQALYRGSAARTADLQRVFEGEAGRPLEYFFQQWFRGKGYPTFQARWNQVGNTFVLRVNEEASVPATTPFFDTDVDYLLTFSDGSTQTVRRHQGQVSETFSFAVAGTVTSVAIDPNQWILDLPGPAPVRDNTLTSSRSAAGITPLTLYPNPCHDQLRLAALPAAQVTAEVLDATGRRVLRQVVRTGSPQLDTHALAPGLYHLQLLGSGRELLGQGQFVRE</sequence>
<dbReference type="PRINTS" id="PR00756">
    <property type="entry name" value="ALADIPTASE"/>
</dbReference>
<comment type="catalytic activity">
    <reaction evidence="1">
        <text>Release of an N-terminal amino acid, Xaa-|-Yaa- from a peptide, amide or arylamide. Xaa is preferably Ala, but may be most amino acids including Pro (slow action). When a terminal hydrophobic residue is followed by a prolyl residue, the two may be released as an intact Xaa-Pro dipeptide.</text>
        <dbReference type="EC" id="3.4.11.2"/>
    </reaction>
</comment>
<evidence type="ECO:0000256" key="6">
    <source>
        <dbReference type="ARBA" id="ARBA00022438"/>
    </source>
</evidence>
<dbReference type="PANTHER" id="PTHR11533">
    <property type="entry name" value="PROTEASE M1 ZINC METALLOPROTEASE"/>
    <property type="match status" value="1"/>
</dbReference>
<dbReference type="InterPro" id="IPR014782">
    <property type="entry name" value="Peptidase_M1_dom"/>
</dbReference>
<dbReference type="Gene3D" id="2.60.40.1730">
    <property type="entry name" value="tricorn interacting facor f3 domain"/>
    <property type="match status" value="1"/>
</dbReference>
<keyword evidence="10" id="KW-0862">Zinc</keyword>
<dbReference type="InterPro" id="IPR042097">
    <property type="entry name" value="Aminopeptidase_N-like_N_sf"/>
</dbReference>
<evidence type="ECO:0000256" key="7">
    <source>
        <dbReference type="ARBA" id="ARBA00022670"/>
    </source>
</evidence>
<evidence type="ECO:0000259" key="12">
    <source>
        <dbReference type="Pfam" id="PF01433"/>
    </source>
</evidence>
<dbReference type="GO" id="GO:0016020">
    <property type="term" value="C:membrane"/>
    <property type="evidence" value="ECO:0007669"/>
    <property type="project" value="TreeGrafter"/>
</dbReference>
<proteinExistence type="inferred from homology"/>
<evidence type="ECO:0000256" key="3">
    <source>
        <dbReference type="ARBA" id="ARBA00010136"/>
    </source>
</evidence>
<dbReference type="EC" id="3.4.11.2" evidence="4"/>
<dbReference type="Gene3D" id="1.10.390.10">
    <property type="entry name" value="Neutral Protease Domain 2"/>
    <property type="match status" value="1"/>
</dbReference>
<dbReference type="InterPro" id="IPR027268">
    <property type="entry name" value="Peptidase_M4/M1_CTD_sf"/>
</dbReference>
<protein>
    <recommendedName>
        <fullName evidence="5">Aminopeptidase N</fullName>
        <ecNumber evidence="4">3.4.11.2</ecNumber>
    </recommendedName>
</protein>
<comment type="caution">
    <text evidence="13">The sequence shown here is derived from an EMBL/GenBank/DDBJ whole genome shotgun (WGS) entry which is preliminary data.</text>
</comment>
<evidence type="ECO:0000256" key="8">
    <source>
        <dbReference type="ARBA" id="ARBA00022723"/>
    </source>
</evidence>
<keyword evidence="14" id="KW-1185">Reference proteome</keyword>
<dbReference type="CDD" id="cd09603">
    <property type="entry name" value="M1_APN_like"/>
    <property type="match status" value="1"/>
</dbReference>
<evidence type="ECO:0000313" key="14">
    <source>
        <dbReference type="Proteomes" id="UP000612233"/>
    </source>
</evidence>
<accession>A0A927BCL1</accession>